<feature type="non-terminal residue" evidence="1">
    <location>
        <position position="228"/>
    </location>
</feature>
<protein>
    <submittedName>
        <fullName evidence="1">Vacuolar alkaline phosphatase</fullName>
        <ecNumber evidence="1">3.1.3.1</ecNumber>
    </submittedName>
</protein>
<dbReference type="Proteomes" id="UP001145114">
    <property type="component" value="Unassembled WGS sequence"/>
</dbReference>
<name>A0ACC1H6K1_9FUNG</name>
<dbReference type="EMBL" id="JAMZIH010009402">
    <property type="protein sequence ID" value="KAJ1670195.1"/>
    <property type="molecule type" value="Genomic_DNA"/>
</dbReference>
<proteinExistence type="predicted"/>
<sequence>MEDLIAQYQVGNYSLGRTVDLMFGGGRCHFLPRAAADSCRRDDLNVWALAQEMGYRVLSTRTEFDRLDPADPRAVPVLGALAPSHLRYEIDRDPREEPSLAEMTAKALEILDAQTRDSSEGFFMMVEGSKIDLAAHSNDAAAHVREIVAYWEAVEVVKRFVDAHPNTLVVSVSDHETGGLTIGRQLDPNRYPEYRWRPDVLAAVKNSTRAIAEYVTSYCGPSDAKYAF</sequence>
<accession>A0ACC1H6K1</accession>
<reference evidence="1" key="1">
    <citation type="submission" date="2022-06" db="EMBL/GenBank/DDBJ databases">
        <title>Phylogenomic reconstructions and comparative analyses of Kickxellomycotina fungi.</title>
        <authorList>
            <person name="Reynolds N.K."/>
            <person name="Stajich J.E."/>
            <person name="Barry K."/>
            <person name="Grigoriev I.V."/>
            <person name="Crous P."/>
            <person name="Smith M.E."/>
        </authorList>
    </citation>
    <scope>NUCLEOTIDE SEQUENCE</scope>
    <source>
        <strain evidence="1">RSA 2271</strain>
    </source>
</reference>
<keyword evidence="1" id="KW-0378">Hydrolase</keyword>
<evidence type="ECO:0000313" key="2">
    <source>
        <dbReference type="Proteomes" id="UP001145114"/>
    </source>
</evidence>
<dbReference type="EC" id="3.1.3.1" evidence="1"/>
<keyword evidence="2" id="KW-1185">Reference proteome</keyword>
<comment type="caution">
    <text evidence="1">The sequence shown here is derived from an EMBL/GenBank/DDBJ whole genome shotgun (WGS) entry which is preliminary data.</text>
</comment>
<evidence type="ECO:0000313" key="1">
    <source>
        <dbReference type="EMBL" id="KAJ1670195.1"/>
    </source>
</evidence>
<gene>
    <name evidence="1" type="primary">PHO8_3</name>
    <name evidence="1" type="ORF">EV182_008361</name>
</gene>
<organism evidence="1 2">
    <name type="scientific">Spiromyces aspiralis</name>
    <dbReference type="NCBI Taxonomy" id="68401"/>
    <lineage>
        <taxon>Eukaryota</taxon>
        <taxon>Fungi</taxon>
        <taxon>Fungi incertae sedis</taxon>
        <taxon>Zoopagomycota</taxon>
        <taxon>Kickxellomycotina</taxon>
        <taxon>Kickxellomycetes</taxon>
        <taxon>Kickxellales</taxon>
        <taxon>Kickxellaceae</taxon>
        <taxon>Spiromyces</taxon>
    </lineage>
</organism>